<name>A0A3L7CMC6_GEOSE</name>
<comment type="caution">
    <text evidence="1">The sequence shown here is derived from an EMBL/GenBank/DDBJ whole genome shotgun (WGS) entry which is preliminary data.</text>
</comment>
<protein>
    <submittedName>
        <fullName evidence="1">Toxin-antitoxin system, addiction module toxin component MazF</fullName>
    </submittedName>
</protein>
<evidence type="ECO:0000313" key="2">
    <source>
        <dbReference type="Proteomes" id="UP000266922"/>
    </source>
</evidence>
<reference evidence="1 2" key="1">
    <citation type="submission" date="2018-10" db="EMBL/GenBank/DDBJ databases">
        <title>Geobacillus stearothermophilus in processing lines of powdered infant formula.</title>
        <authorList>
            <person name="Rhee M.S."/>
            <person name="Choi I.-G."/>
            <person name="Cho T.J."/>
            <person name="Park B."/>
        </authorList>
    </citation>
    <scope>NUCLEOTIDE SEQUENCE [LARGE SCALE GENOMIC DNA]</scope>
    <source>
        <strain evidence="1 2">FHS-PPGT130</strain>
    </source>
</reference>
<dbReference type="Proteomes" id="UP000266922">
    <property type="component" value="Unassembled WGS sequence"/>
</dbReference>
<proteinExistence type="predicted"/>
<dbReference type="EMBL" id="RCTJ01000099">
    <property type="protein sequence ID" value="RLQ12902.1"/>
    <property type="molecule type" value="Genomic_DNA"/>
</dbReference>
<evidence type="ECO:0000313" key="1">
    <source>
        <dbReference type="EMBL" id="RLQ12902.1"/>
    </source>
</evidence>
<sequence>MFFVKHFCETLDWKAPHLKVLKKYKPEDAQMEEIDEIIDECLAKIATYLT</sequence>
<organism evidence="1 2">
    <name type="scientific">Geobacillus stearothermophilus</name>
    <name type="common">Bacillus stearothermophilus</name>
    <dbReference type="NCBI Taxonomy" id="1422"/>
    <lineage>
        <taxon>Bacteria</taxon>
        <taxon>Bacillati</taxon>
        <taxon>Bacillota</taxon>
        <taxon>Bacilli</taxon>
        <taxon>Bacillales</taxon>
        <taxon>Anoxybacillaceae</taxon>
        <taxon>Geobacillus</taxon>
    </lineage>
</organism>
<dbReference type="AlphaFoldDB" id="A0A3L7CMC6"/>
<gene>
    <name evidence="1" type="ORF">D9548_14985</name>
</gene>
<accession>A0A3L7CMC6</accession>